<proteinExistence type="predicted"/>
<dbReference type="STRING" id="688246.Premu_0210"/>
<name>F8N9I2_9BACT</name>
<reference evidence="2" key="1">
    <citation type="journal article" date="2011" name="Stand. Genomic Sci.">
        <title>Non-contiguous finished genome sequence of the opportunistic oral pathogen Prevotella multisaccharivorax type strain (PPPA20).</title>
        <authorList>
            <person name="Pati A."/>
            <person name="Gronow S."/>
            <person name="Lu M."/>
            <person name="Lapidus A."/>
            <person name="Nolan M."/>
            <person name="Lucas S."/>
            <person name="Hammon N."/>
            <person name="Deshpande S."/>
            <person name="Cheng J.F."/>
            <person name="Tapia R."/>
            <person name="Han C."/>
            <person name="Goodwin L."/>
            <person name="Pitluck S."/>
            <person name="Liolios K."/>
            <person name="Pagani I."/>
            <person name="Mavromatis K."/>
            <person name="Mikhailova N."/>
            <person name="Huntemann M."/>
            <person name="Chen A."/>
            <person name="Palaniappan K."/>
            <person name="Land M."/>
            <person name="Hauser L."/>
            <person name="Detter J.C."/>
            <person name="Brambilla E.M."/>
            <person name="Rohde M."/>
            <person name="Goker M."/>
            <person name="Woyke T."/>
            <person name="Bristow J."/>
            <person name="Eisen J.A."/>
            <person name="Markowitz V."/>
            <person name="Hugenholtz P."/>
            <person name="Kyrpides N.C."/>
            <person name="Klenk H.P."/>
            <person name="Ivanova N."/>
        </authorList>
    </citation>
    <scope>NUCLEOTIDE SEQUENCE [LARGE SCALE GENOMIC DNA]</scope>
    <source>
        <strain evidence="2">DSM 17128</strain>
    </source>
</reference>
<gene>
    <name evidence="1" type="ORF">Premu_0210</name>
</gene>
<evidence type="ECO:0000313" key="2">
    <source>
        <dbReference type="Proteomes" id="UP000002772"/>
    </source>
</evidence>
<keyword evidence="2" id="KW-1185">Reference proteome</keyword>
<dbReference type="HOGENOM" id="CLU_3274565_0_0_10"/>
<organism evidence="1 2">
    <name type="scientific">Hallella multisaccharivorax DSM 17128</name>
    <dbReference type="NCBI Taxonomy" id="688246"/>
    <lineage>
        <taxon>Bacteria</taxon>
        <taxon>Pseudomonadati</taxon>
        <taxon>Bacteroidota</taxon>
        <taxon>Bacteroidia</taxon>
        <taxon>Bacteroidales</taxon>
        <taxon>Prevotellaceae</taxon>
        <taxon>Hallella</taxon>
    </lineage>
</organism>
<evidence type="ECO:0000313" key="1">
    <source>
        <dbReference type="EMBL" id="EGN55696.1"/>
    </source>
</evidence>
<dbReference type="Proteomes" id="UP000002772">
    <property type="component" value="Unassembled WGS sequence"/>
</dbReference>
<protein>
    <submittedName>
        <fullName evidence="1">Uncharacterized protein</fullName>
    </submittedName>
</protein>
<dbReference type="AlphaFoldDB" id="F8N9I2"/>
<dbReference type="EMBL" id="GL945017">
    <property type="protein sequence ID" value="EGN55696.1"/>
    <property type="molecule type" value="Genomic_DNA"/>
</dbReference>
<sequence length="41" mass="4767">MGRPFLGRPIPIKKSFFNTNTKPYSYLLAKFAKFQTSHTTM</sequence>
<accession>F8N9I2</accession>